<feature type="active site" evidence="1">
    <location>
        <position position="35"/>
    </location>
</feature>
<evidence type="ECO:0000259" key="3">
    <source>
        <dbReference type="Pfam" id="PF22636"/>
    </source>
</evidence>
<dbReference type="Pfam" id="PF22636">
    <property type="entry name" value="FlK"/>
    <property type="match status" value="1"/>
</dbReference>
<dbReference type="PIRSF" id="PIRSF014972">
    <property type="entry name" value="FlK"/>
    <property type="match status" value="1"/>
</dbReference>
<evidence type="ECO:0000256" key="1">
    <source>
        <dbReference type="PIRSR" id="PIRSR014972-1"/>
    </source>
</evidence>
<accession>A0A9D9DTJ7</accession>
<dbReference type="PANTHER" id="PTHR36934:SF1">
    <property type="entry name" value="THIOESTERASE DOMAIN-CONTAINING PROTEIN"/>
    <property type="match status" value="1"/>
</dbReference>
<feature type="domain" description="Fluoroacetyl-CoA-specific thioesterase-like" evidence="3">
    <location>
        <begin position="16"/>
        <end position="119"/>
    </location>
</feature>
<feature type="binding site" evidence="2">
    <location>
        <position position="62"/>
    </location>
    <ligand>
        <name>CoA</name>
        <dbReference type="ChEBI" id="CHEBI:57287"/>
    </ligand>
</feature>
<dbReference type="EMBL" id="JADIMZ010000013">
    <property type="protein sequence ID" value="MBO8431845.1"/>
    <property type="molecule type" value="Genomic_DNA"/>
</dbReference>
<sequence length="135" mass="15253">MKPIETGLTREDVTVVWEEDLATTHKSGSLEVYATPAMVAFMEETCCKLLEPYMDEGETTVGIAMDVKHTKATLIGMYVHCKATLVAVEGRKFVFEIETRDDLTPIGSARHERFLVQKEPFMEKALKNKFYCNGL</sequence>
<feature type="active site" evidence="1">
    <location>
        <position position="43"/>
    </location>
</feature>
<dbReference type="SUPFAM" id="SSF54637">
    <property type="entry name" value="Thioesterase/thiol ester dehydrase-isomerase"/>
    <property type="match status" value="1"/>
</dbReference>
<evidence type="ECO:0000313" key="4">
    <source>
        <dbReference type="EMBL" id="MBO8431845.1"/>
    </source>
</evidence>
<feature type="binding site" evidence="2">
    <location>
        <position position="113"/>
    </location>
    <ligand>
        <name>substrate</name>
    </ligand>
</feature>
<proteinExistence type="predicted"/>
<dbReference type="InterPro" id="IPR029069">
    <property type="entry name" value="HotDog_dom_sf"/>
</dbReference>
<dbReference type="Gene3D" id="3.10.129.10">
    <property type="entry name" value="Hotdog Thioesterase"/>
    <property type="match status" value="1"/>
</dbReference>
<dbReference type="InterPro" id="IPR025540">
    <property type="entry name" value="FlK"/>
</dbReference>
<dbReference type="PANTHER" id="PTHR36934">
    <property type="entry name" value="BLR0278 PROTEIN"/>
    <property type="match status" value="1"/>
</dbReference>
<evidence type="ECO:0000313" key="5">
    <source>
        <dbReference type="Proteomes" id="UP000823612"/>
    </source>
</evidence>
<gene>
    <name evidence="4" type="ORF">IAB08_00920</name>
</gene>
<feature type="binding site" evidence="2">
    <location>
        <position position="62"/>
    </location>
    <ligand>
        <name>substrate</name>
    </ligand>
</feature>
<dbReference type="Proteomes" id="UP000823612">
    <property type="component" value="Unassembled WGS sequence"/>
</dbReference>
<protein>
    <submittedName>
        <fullName evidence="4">Thioesterase family protein</fullName>
    </submittedName>
</protein>
<comment type="caution">
    <text evidence="4">The sequence shown here is derived from an EMBL/GenBank/DDBJ whole genome shotgun (WGS) entry which is preliminary data.</text>
</comment>
<organism evidence="4 5">
    <name type="scientific">Candidatus Pullibacteroides excrementavium</name>
    <dbReference type="NCBI Taxonomy" id="2840905"/>
    <lineage>
        <taxon>Bacteria</taxon>
        <taxon>Pseudomonadati</taxon>
        <taxon>Bacteroidota</taxon>
        <taxon>Bacteroidia</taxon>
        <taxon>Bacteroidales</taxon>
        <taxon>Candidatus Pullibacteroides</taxon>
    </lineage>
</organism>
<evidence type="ECO:0000256" key="2">
    <source>
        <dbReference type="PIRSR" id="PIRSR014972-2"/>
    </source>
</evidence>
<name>A0A9D9DTJ7_9BACT</name>
<dbReference type="AlphaFoldDB" id="A0A9D9DTJ7"/>
<feature type="active site" evidence="1">
    <location>
        <position position="69"/>
    </location>
</feature>
<reference evidence="4" key="2">
    <citation type="journal article" date="2021" name="PeerJ">
        <title>Extensive microbial diversity within the chicken gut microbiome revealed by metagenomics and culture.</title>
        <authorList>
            <person name="Gilroy R."/>
            <person name="Ravi A."/>
            <person name="Getino M."/>
            <person name="Pursley I."/>
            <person name="Horton D.L."/>
            <person name="Alikhan N.F."/>
            <person name="Baker D."/>
            <person name="Gharbi K."/>
            <person name="Hall N."/>
            <person name="Watson M."/>
            <person name="Adriaenssens E.M."/>
            <person name="Foster-Nyarko E."/>
            <person name="Jarju S."/>
            <person name="Secka A."/>
            <person name="Antonio M."/>
            <person name="Oren A."/>
            <person name="Chaudhuri R.R."/>
            <person name="La Ragione R."/>
            <person name="Hildebrand F."/>
            <person name="Pallen M.J."/>
        </authorList>
    </citation>
    <scope>NUCLEOTIDE SEQUENCE</scope>
    <source>
        <strain evidence="4">2889</strain>
    </source>
</reference>
<dbReference type="InterPro" id="IPR054485">
    <property type="entry name" value="FlK-like_dom"/>
</dbReference>
<reference evidence="4" key="1">
    <citation type="submission" date="2020-10" db="EMBL/GenBank/DDBJ databases">
        <authorList>
            <person name="Gilroy R."/>
        </authorList>
    </citation>
    <scope>NUCLEOTIDE SEQUENCE</scope>
    <source>
        <strain evidence="4">2889</strain>
    </source>
</reference>